<evidence type="ECO:0000256" key="10">
    <source>
        <dbReference type="ARBA" id="ARBA00023136"/>
    </source>
</evidence>
<protein>
    <recommendedName>
        <fullName evidence="11">Transport permease protein</fullName>
    </recommendedName>
</protein>
<comment type="similarity">
    <text evidence="2 11">Belongs to the ABC-2 integral membrane protein family.</text>
</comment>
<evidence type="ECO:0000259" key="12">
    <source>
        <dbReference type="PROSITE" id="PS51012"/>
    </source>
</evidence>
<gene>
    <name evidence="13" type="ORF">AB6D66_23745</name>
</gene>
<dbReference type="PANTHER" id="PTHR30413:SF10">
    <property type="entry name" value="CAPSULE POLYSACCHARIDE EXPORT INNER-MEMBRANE PROTEIN CTRC"/>
    <property type="match status" value="1"/>
</dbReference>
<dbReference type="PROSITE" id="PS51012">
    <property type="entry name" value="ABC_TM2"/>
    <property type="match status" value="1"/>
</dbReference>
<keyword evidence="7" id="KW-0972">Capsule biogenesis/degradation</keyword>
<evidence type="ECO:0000256" key="2">
    <source>
        <dbReference type="ARBA" id="ARBA00007783"/>
    </source>
</evidence>
<evidence type="ECO:0000256" key="9">
    <source>
        <dbReference type="ARBA" id="ARBA00023047"/>
    </source>
</evidence>
<dbReference type="PIRSF" id="PIRSF006648">
    <property type="entry name" value="DrrB"/>
    <property type="match status" value="1"/>
</dbReference>
<dbReference type="InterPro" id="IPR047817">
    <property type="entry name" value="ABC2_TM_bact-type"/>
</dbReference>
<comment type="caution">
    <text evidence="13">The sequence shown here is derived from an EMBL/GenBank/DDBJ whole genome shotgun (WGS) entry which is preliminary data.</text>
</comment>
<organism evidence="13 14">
    <name type="scientific">Vibrio pomeroyi</name>
    <dbReference type="NCBI Taxonomy" id="198832"/>
    <lineage>
        <taxon>Bacteria</taxon>
        <taxon>Pseudomonadati</taxon>
        <taxon>Pseudomonadota</taxon>
        <taxon>Gammaproteobacteria</taxon>
        <taxon>Vibrionales</taxon>
        <taxon>Vibrionaceae</taxon>
        <taxon>Vibrio</taxon>
    </lineage>
</organism>
<name>A0ABV4N4C2_9VIBR</name>
<keyword evidence="9" id="KW-0625">Polysaccharide transport</keyword>
<evidence type="ECO:0000313" key="13">
    <source>
        <dbReference type="EMBL" id="MEZ8724093.1"/>
    </source>
</evidence>
<feature type="transmembrane region" description="Helical" evidence="11">
    <location>
        <begin position="187"/>
        <end position="205"/>
    </location>
</feature>
<evidence type="ECO:0000256" key="1">
    <source>
        <dbReference type="ARBA" id="ARBA00004651"/>
    </source>
</evidence>
<accession>A0ABV4N4C2</accession>
<dbReference type="Pfam" id="PF01061">
    <property type="entry name" value="ABC2_membrane"/>
    <property type="match status" value="1"/>
</dbReference>
<evidence type="ECO:0000256" key="5">
    <source>
        <dbReference type="ARBA" id="ARBA00022597"/>
    </source>
</evidence>
<dbReference type="InterPro" id="IPR000412">
    <property type="entry name" value="ABC_2_transport"/>
</dbReference>
<keyword evidence="3 11" id="KW-0813">Transport</keyword>
<evidence type="ECO:0000256" key="8">
    <source>
        <dbReference type="ARBA" id="ARBA00022989"/>
    </source>
</evidence>
<dbReference type="InterPro" id="IPR013525">
    <property type="entry name" value="ABC2_TM"/>
</dbReference>
<reference evidence="13 14" key="1">
    <citation type="journal article" date="2024" name="ISME J.">
        <title>Tailless and filamentous prophages are predominant in marine Vibrio.</title>
        <authorList>
            <person name="Steensen K."/>
            <person name="Seneca J."/>
            <person name="Bartlau N."/>
            <person name="Yu X.A."/>
            <person name="Hussain F.A."/>
            <person name="Polz M.F."/>
        </authorList>
    </citation>
    <scope>NUCLEOTIDE SEQUENCE [LARGE SCALE GENOMIC DNA]</scope>
    <source>
        <strain evidence="13 14">10N.239.312.F12</strain>
    </source>
</reference>
<feature type="transmembrane region" description="Helical" evidence="11">
    <location>
        <begin position="243"/>
        <end position="261"/>
    </location>
</feature>
<dbReference type="EMBL" id="JBFSSG010000094">
    <property type="protein sequence ID" value="MEZ8724093.1"/>
    <property type="molecule type" value="Genomic_DNA"/>
</dbReference>
<evidence type="ECO:0000313" key="14">
    <source>
        <dbReference type="Proteomes" id="UP001570071"/>
    </source>
</evidence>
<comment type="subcellular location">
    <subcellularLocation>
        <location evidence="11">Cell inner membrane</location>
        <topology evidence="11">Multi-pass membrane protein</topology>
    </subcellularLocation>
    <subcellularLocation>
        <location evidence="1">Cell membrane</location>
        <topology evidence="1">Multi-pass membrane protein</topology>
    </subcellularLocation>
</comment>
<dbReference type="RefSeq" id="WP_239929046.1">
    <property type="nucleotide sequence ID" value="NZ_JBFSSG010000094.1"/>
</dbReference>
<evidence type="ECO:0000256" key="11">
    <source>
        <dbReference type="RuleBase" id="RU361157"/>
    </source>
</evidence>
<keyword evidence="5" id="KW-0762">Sugar transport</keyword>
<evidence type="ECO:0000256" key="6">
    <source>
        <dbReference type="ARBA" id="ARBA00022692"/>
    </source>
</evidence>
<keyword evidence="8 11" id="KW-1133">Transmembrane helix</keyword>
<dbReference type="Proteomes" id="UP001570071">
    <property type="component" value="Unassembled WGS sequence"/>
</dbReference>
<evidence type="ECO:0000256" key="3">
    <source>
        <dbReference type="ARBA" id="ARBA00022448"/>
    </source>
</evidence>
<evidence type="ECO:0000256" key="7">
    <source>
        <dbReference type="ARBA" id="ARBA00022903"/>
    </source>
</evidence>
<evidence type="ECO:0000256" key="4">
    <source>
        <dbReference type="ARBA" id="ARBA00022475"/>
    </source>
</evidence>
<feature type="transmembrane region" description="Helical" evidence="11">
    <location>
        <begin position="151"/>
        <end position="175"/>
    </location>
</feature>
<proteinExistence type="inferred from homology"/>
<feature type="transmembrane region" description="Helical" evidence="11">
    <location>
        <begin position="77"/>
        <end position="95"/>
    </location>
</feature>
<sequence length="272" mass="30796">MERFNSSPFEMLSSCIRNHSLLKTMTKREVVGRYKGSFFGLMWSFITPLLMLAVYTFVFGEVFNARWHTQSESSGQFALMLFAGLIIFNLFSEVVNRAPSLIIVNVSYVKKVVFPLEILPLTVVYSALFHCLVSIAVWLCAYIALFGTPHITILLLPIILAPLVILTLGLAWLLAGLGVFIRDIGQMVGLLTTAMMFLSPIFFPITSLPEQYRDFVYFNPLTLPIEELRLILFWGEMPNWDRIGGYSAIALLIASTGFYFFQKTRKGFADVL</sequence>
<feature type="transmembrane region" description="Helical" evidence="11">
    <location>
        <begin position="116"/>
        <end position="145"/>
    </location>
</feature>
<keyword evidence="6 11" id="KW-0812">Transmembrane</keyword>
<dbReference type="PANTHER" id="PTHR30413">
    <property type="entry name" value="INNER MEMBRANE TRANSPORT PERMEASE"/>
    <property type="match status" value="1"/>
</dbReference>
<dbReference type="PRINTS" id="PR00164">
    <property type="entry name" value="ABC2TRNSPORT"/>
</dbReference>
<keyword evidence="10 11" id="KW-0472">Membrane</keyword>
<keyword evidence="14" id="KW-1185">Reference proteome</keyword>
<keyword evidence="4 11" id="KW-1003">Cell membrane</keyword>
<feature type="domain" description="ABC transmembrane type-2" evidence="12">
    <location>
        <begin position="39"/>
        <end position="264"/>
    </location>
</feature>
<feature type="transmembrane region" description="Helical" evidence="11">
    <location>
        <begin position="37"/>
        <end position="57"/>
    </location>
</feature>